<accession>A0A2N6PIM7</accession>
<dbReference type="GO" id="GO:0016757">
    <property type="term" value="F:glycosyltransferase activity"/>
    <property type="evidence" value="ECO:0007669"/>
    <property type="project" value="UniProtKB-KW"/>
</dbReference>
<reference evidence="6 7" key="1">
    <citation type="submission" date="2017-09" db="EMBL/GenBank/DDBJ databases">
        <title>Bacterial strain isolated from the female urinary microbiota.</title>
        <authorList>
            <person name="Thomas-White K."/>
            <person name="Kumar N."/>
            <person name="Forster S."/>
            <person name="Putonti C."/>
            <person name="Lawley T."/>
            <person name="Wolfe A.J."/>
        </authorList>
    </citation>
    <scope>NUCLEOTIDE SEQUENCE [LARGE SCALE GENOMIC DNA]</scope>
    <source>
        <strain evidence="6 7">UMB0680</strain>
    </source>
</reference>
<protein>
    <submittedName>
        <fullName evidence="6">Glycosyltransferase</fullName>
    </submittedName>
</protein>
<evidence type="ECO:0000256" key="3">
    <source>
        <dbReference type="ARBA" id="ARBA00022676"/>
    </source>
</evidence>
<gene>
    <name evidence="6" type="ORF">CJ198_04140</name>
</gene>
<dbReference type="PANTHER" id="PTHR43179:SF12">
    <property type="entry name" value="GALACTOFURANOSYLTRANSFERASE GLFT2"/>
    <property type="match status" value="1"/>
</dbReference>
<keyword evidence="4 6" id="KW-0808">Transferase</keyword>
<name>A0A2N6PIM7_9MICO</name>
<keyword evidence="7" id="KW-1185">Reference proteome</keyword>
<evidence type="ECO:0000256" key="4">
    <source>
        <dbReference type="ARBA" id="ARBA00022679"/>
    </source>
</evidence>
<dbReference type="SUPFAM" id="SSF53448">
    <property type="entry name" value="Nucleotide-diphospho-sugar transferases"/>
    <property type="match status" value="1"/>
</dbReference>
<dbReference type="Gene3D" id="3.90.550.10">
    <property type="entry name" value="Spore Coat Polysaccharide Biosynthesis Protein SpsA, Chain A"/>
    <property type="match status" value="1"/>
</dbReference>
<keyword evidence="3" id="KW-0328">Glycosyltransferase</keyword>
<comment type="similarity">
    <text evidence="2">Belongs to the glycosyltransferase 2 family.</text>
</comment>
<evidence type="ECO:0000256" key="1">
    <source>
        <dbReference type="ARBA" id="ARBA00004776"/>
    </source>
</evidence>
<evidence type="ECO:0000259" key="5">
    <source>
        <dbReference type="Pfam" id="PF02709"/>
    </source>
</evidence>
<evidence type="ECO:0000256" key="2">
    <source>
        <dbReference type="ARBA" id="ARBA00006739"/>
    </source>
</evidence>
<dbReference type="OrthoDB" id="6653642at2"/>
<dbReference type="AlphaFoldDB" id="A0A2N6PIM7"/>
<dbReference type="Proteomes" id="UP000235703">
    <property type="component" value="Unassembled WGS sequence"/>
</dbReference>
<dbReference type="InterPro" id="IPR027791">
    <property type="entry name" value="Galactosyl_T_C"/>
</dbReference>
<evidence type="ECO:0000313" key="7">
    <source>
        <dbReference type="Proteomes" id="UP000235703"/>
    </source>
</evidence>
<dbReference type="RefSeq" id="WP_102161097.1">
    <property type="nucleotide sequence ID" value="NZ_BAAAKH010000002.1"/>
</dbReference>
<dbReference type="PANTHER" id="PTHR43179">
    <property type="entry name" value="RHAMNOSYLTRANSFERASE WBBL"/>
    <property type="match status" value="1"/>
</dbReference>
<sequence>MRPAVHVVTLASADRAERVRLQRAALARWAPAADHTTVAIGESLFELDGSTVLDATAPGRLELARARNMAGDYAADAGAEVIVFLDADCLPGPRLIDRYTAALAERPDAVACGPVTYLREDQPVTAETLDALTGYRNPHPGRPAPADGVMQAAAEDEYQLFWSLSFALTARLWRDCREAFGGFSEDYRGYGGEDTDFGMQLRAHRIPMLWTGGADAFHQWHPPSHAAAGNREAIRANAALFHSRWGYWPMQDWL</sequence>
<dbReference type="InterPro" id="IPR029044">
    <property type="entry name" value="Nucleotide-diphossugar_trans"/>
</dbReference>
<comment type="caution">
    <text evidence="6">The sequence shown here is derived from an EMBL/GenBank/DDBJ whole genome shotgun (WGS) entry which is preliminary data.</text>
</comment>
<feature type="domain" description="Galactosyltransferase C-terminal" evidence="5">
    <location>
        <begin position="157"/>
        <end position="205"/>
    </location>
</feature>
<dbReference type="Pfam" id="PF02709">
    <property type="entry name" value="Glyco_transf_7C"/>
    <property type="match status" value="1"/>
</dbReference>
<dbReference type="EMBL" id="PNFZ01000002">
    <property type="protein sequence ID" value="PMB98535.1"/>
    <property type="molecule type" value="Genomic_DNA"/>
</dbReference>
<comment type="pathway">
    <text evidence="1">Cell wall biogenesis; cell wall polysaccharide biosynthesis.</text>
</comment>
<evidence type="ECO:0000313" key="6">
    <source>
        <dbReference type="EMBL" id="PMB98535.1"/>
    </source>
</evidence>
<proteinExistence type="inferred from homology"/>
<organism evidence="6 7">
    <name type="scientific">Brevibacterium luteolum</name>
    <dbReference type="NCBI Taxonomy" id="199591"/>
    <lineage>
        <taxon>Bacteria</taxon>
        <taxon>Bacillati</taxon>
        <taxon>Actinomycetota</taxon>
        <taxon>Actinomycetes</taxon>
        <taxon>Micrococcales</taxon>
        <taxon>Brevibacteriaceae</taxon>
        <taxon>Brevibacterium</taxon>
    </lineage>
</organism>